<feature type="domain" description="Peptidase S33 tripeptidyl aminopeptidase-like C-terminal" evidence="1">
    <location>
        <begin position="431"/>
        <end position="479"/>
    </location>
</feature>
<comment type="caution">
    <text evidence="2">The sequence shown here is derived from an EMBL/GenBank/DDBJ whole genome shotgun (WGS) entry which is preliminary data.</text>
</comment>
<dbReference type="EMBL" id="JAFIQS010000019">
    <property type="protein sequence ID" value="KAG5162338.1"/>
    <property type="molecule type" value="Genomic_DNA"/>
</dbReference>
<dbReference type="InterPro" id="IPR013595">
    <property type="entry name" value="Pept_S33_TAP-like_C"/>
</dbReference>
<protein>
    <recommendedName>
        <fullName evidence="1">Peptidase S33 tripeptidyl aminopeptidase-like C-terminal domain-containing protein</fullName>
    </recommendedName>
</protein>
<dbReference type="InterPro" id="IPR029058">
    <property type="entry name" value="AB_hydrolase_fold"/>
</dbReference>
<reference evidence="2" key="1">
    <citation type="submission" date="2021-02" db="EMBL/GenBank/DDBJ databases">
        <title>Psilocybe cubensis genome.</title>
        <authorList>
            <person name="Mckernan K.J."/>
            <person name="Crawford S."/>
            <person name="Trippe A."/>
            <person name="Kane L.T."/>
            <person name="Mclaughlin S."/>
        </authorList>
    </citation>
    <scope>NUCLEOTIDE SEQUENCE [LARGE SCALE GENOMIC DNA]</scope>
    <source>
        <strain evidence="2">MGC-MH-2018</strain>
    </source>
</reference>
<dbReference type="Gene3D" id="3.40.50.1820">
    <property type="entry name" value="alpha/beta hydrolase"/>
    <property type="match status" value="1"/>
</dbReference>
<dbReference type="SUPFAM" id="SSF53474">
    <property type="entry name" value="alpha/beta-Hydrolases"/>
    <property type="match status" value="1"/>
</dbReference>
<sequence>MANPPIRIYFFQYGAYSRVRETAIAENVRKEKKDAVAAVGMLAAFKLIQTQKGTPSIAPSKSLVWKECGRGRQCARFIVNHVPLDYSNPDGEEAIIALARKPAAVPRDSKSYRGPILLNPGGPGGSGVGLIMGQGGDLLRTIVGPEFDLVGFDPRGIARSTPRISFFKTDIERHLFNYASSFLVNNSDEGIHRTLARAKLVGQLAAESDSGYLRHMNTDHTVRDMLRIVEAHGRSKIQYWGFSSDFCSNDKIERMVIDGVFDAEDYYASDRFLTITLDTDKVLDGFFTECAQAGPDNCQFWAPTATHIRRNLTSIFESIRYRPISVKTDSTYGLLDYSKLKQTIFATLYNPYVFFPSLAKALAELVTGNGSTLYTLIPDSIVPECQCDPELSYTSDTDASIAIICNDGEEILEDIDALENHLESSMKISQWGDVMAGFRLNCLGWPKYPKEQFRGPFKGKTSHPMLIIGNTADPVTPLWS</sequence>
<accession>A0A8H7XKN9</accession>
<dbReference type="AlphaFoldDB" id="A0A8H7XKN9"/>
<proteinExistence type="predicted"/>
<gene>
    <name evidence="2" type="ORF">JR316_012661</name>
</gene>
<organism evidence="2">
    <name type="scientific">Psilocybe cubensis</name>
    <name type="common">Psychedelic mushroom</name>
    <name type="synonym">Stropharia cubensis</name>
    <dbReference type="NCBI Taxonomy" id="181762"/>
    <lineage>
        <taxon>Eukaryota</taxon>
        <taxon>Fungi</taxon>
        <taxon>Dikarya</taxon>
        <taxon>Basidiomycota</taxon>
        <taxon>Agaricomycotina</taxon>
        <taxon>Agaricomycetes</taxon>
        <taxon>Agaricomycetidae</taxon>
        <taxon>Agaricales</taxon>
        <taxon>Agaricineae</taxon>
        <taxon>Strophariaceae</taxon>
        <taxon>Psilocybe</taxon>
    </lineage>
</organism>
<name>A0A8H7XKN9_PSICU</name>
<dbReference type="Pfam" id="PF08386">
    <property type="entry name" value="Abhydrolase_4"/>
    <property type="match status" value="1"/>
</dbReference>
<evidence type="ECO:0000313" key="2">
    <source>
        <dbReference type="EMBL" id="KAG5162338.1"/>
    </source>
</evidence>
<evidence type="ECO:0000259" key="1">
    <source>
        <dbReference type="Pfam" id="PF08386"/>
    </source>
</evidence>